<sequence>MSMKNPLEMQFIEYEEKAFRNPIMVAGLPDVGLVGAIATVHLVRELNLKEHGYAYYDLIPPVMLLHDGELKAPVRLYANDSIIALISEIALPTQTVIALSKKIVEWTKEKNGKYIIMLSGLGVPNRVDIEEPKVYGVATTEETKKLLKEHGIEALQEGFIAGANALILRECIKLKIPGILLLAESFMEFPDPAAAASTLKAFSKISGIDVNVQKLMEKAEE</sequence>
<comment type="caution">
    <text evidence="1">The sequence shown here is derived from an EMBL/GenBank/DDBJ whole genome shotgun (WGS) entry which is preliminary data.</text>
</comment>
<dbReference type="Proteomes" id="UP000268446">
    <property type="component" value="Unassembled WGS sequence"/>
</dbReference>
<organism evidence="1 2">
    <name type="scientific">Thermoproteota archaeon</name>
    <dbReference type="NCBI Taxonomy" id="2056631"/>
    <lineage>
        <taxon>Archaea</taxon>
        <taxon>Thermoproteota</taxon>
    </lineage>
</organism>
<dbReference type="Pfam" id="PF09754">
    <property type="entry name" value="PAC2"/>
    <property type="match status" value="1"/>
</dbReference>
<reference evidence="1 2" key="1">
    <citation type="submission" date="2018-06" db="EMBL/GenBank/DDBJ databases">
        <title>Extensive metabolic versatility and redundancy in microbially diverse, dynamic hydrothermal sediments.</title>
        <authorList>
            <person name="Dombrowski N."/>
            <person name="Teske A."/>
            <person name="Baker B.J."/>
        </authorList>
    </citation>
    <scope>NUCLEOTIDE SEQUENCE [LARGE SCALE GENOMIC DNA]</scope>
    <source>
        <strain evidence="1">B29_G17</strain>
    </source>
</reference>
<gene>
    <name evidence="1" type="ORF">DRJ20_01985</name>
</gene>
<dbReference type="EMBL" id="QMQZ01000049">
    <property type="protein sequence ID" value="RLE51537.1"/>
    <property type="molecule type" value="Genomic_DNA"/>
</dbReference>
<dbReference type="Gene3D" id="3.40.50.10900">
    <property type="entry name" value="PAC-like subunit"/>
    <property type="match status" value="1"/>
</dbReference>
<dbReference type="PANTHER" id="PTHR35610:SF3">
    <property type="entry name" value="PROTEASOME ASSEMBLY CHAPERONE FAMILY PROTEIN"/>
    <property type="match status" value="1"/>
</dbReference>
<protein>
    <submittedName>
        <fullName evidence="1">Proteasome assembly chaperone family protein</fullName>
    </submittedName>
</protein>
<dbReference type="GO" id="GO:0000502">
    <property type="term" value="C:proteasome complex"/>
    <property type="evidence" value="ECO:0007669"/>
    <property type="project" value="UniProtKB-KW"/>
</dbReference>
<dbReference type="SUPFAM" id="SSF159659">
    <property type="entry name" value="Cgl1923-like"/>
    <property type="match status" value="1"/>
</dbReference>
<proteinExistence type="predicted"/>
<dbReference type="InterPro" id="IPR019151">
    <property type="entry name" value="Proteasome_assmbl_chaperone_2"/>
</dbReference>
<dbReference type="InterPro" id="IPR038389">
    <property type="entry name" value="PSMG2_sf"/>
</dbReference>
<dbReference type="AlphaFoldDB" id="A0A497EWF7"/>
<name>A0A497EWF7_9CREN</name>
<accession>A0A497EWF7</accession>
<evidence type="ECO:0000313" key="2">
    <source>
        <dbReference type="Proteomes" id="UP000268446"/>
    </source>
</evidence>
<evidence type="ECO:0000313" key="1">
    <source>
        <dbReference type="EMBL" id="RLE51537.1"/>
    </source>
</evidence>
<feature type="non-terminal residue" evidence="1">
    <location>
        <position position="221"/>
    </location>
</feature>
<dbReference type="PANTHER" id="PTHR35610">
    <property type="entry name" value="3-ISOPROPYLMALATE DEHYDRATASE-RELATED"/>
    <property type="match status" value="1"/>
</dbReference>
<keyword evidence="1" id="KW-0647">Proteasome</keyword>